<proteinExistence type="inferred from homology"/>
<feature type="domain" description="Ubiquitin-activating enzyme SCCH" evidence="6">
    <location>
        <begin position="774"/>
        <end position="1064"/>
    </location>
</feature>
<sequence>YVREAHIHQKLTRAEASLSELAVLNPYVQVGLAEKSLASWKYPSSLNVYENLLKDVDCLVLTDCHLFTAALLNAFCRRHGIRFVYTNTIGILGNIFCDFGEDFAIYDQFGTPLREFLISGITNEETPKLTPKGRGHLFLDDGDAIKFLEVPGMTELNGRVSTVKVTSNTTLQLDIDTRAFGKFSGVGLAVEHRMPKMVSFDPIWKQIVRPDILFFDESKPELSTQTHLAFVSLMNFYAEKGTLPATWSESEADEVVQIAKSLQLSDTEPDEGLIRAIAMTSRGQLAPLCSIFGGIAAQEAIKAVTHKFTPLKQWLYFVVDAVLPKLPLSKGLQFQRSRYNSLAICVGEEATQNILNASVFMAGCGAIGCEILKLLALMGFGTGPMSSAELSNATFCATKQVNNSSRGGSTSDWFFDGVSLPSRADNRDLTALFEALSLRILEQADTPDTGASSHQPSGFGDTNPRVRAGMPHITSDSDVGRTGSSSPDGLSPLSPPADVHAFGECVASASDSEVLTISSLLHGFRDVSVSEMTVFETPRNIFYRPNLQSNTSGYDADVESLALSMPVPQKPLPISRASPDSLNSNDSHAVTPAAPALVTSCHRCGSSLKELPRLTITDMDNIEKSNLNRQFLFRPEHVGLSKSTVAAESTLKINPQVRIKALQSKFSPETEKTIFTNNFLLDSVGRGSCSSAACASVPRGIVIAALDNIFGRKYLDLRCVANVLPLFESGTLGTSAHAQVILPHLTESYNDQNESASEGVDDMAIPYCTLKTFPSQPIHCIEWAREKFFSQFTLKASKLEQLLKAFNSSVLRIKDAILTIRSLELQPFISDQYASSLPAASSHLVYNSIQSGLIRNLGKPLAKFLLSRPTSFTECVTLARIKFDKYYNHKAHHLLEKFPENAKTYNGTAFWQLPKRRPTPLTFSLKDPLHVQFVWSFARLLAHQMGIKYPQADDHHSAATLLEQYLSDFTLQPYTTSDKEILTDPSIRRKPDAKSGKLNLPTLLQLINSIEAKYSKAKDDQLICIPAHFEKDDEVLGHVDFVDAAANLRALMYGLPLTPRHEVKRIAGRIMPAIATTTAVVAGLVCVEALKFFAFLSPPNHPHDPLPTALLEVARNYFVNLGAPTVYSIRPSPCRLQSLPNGVTVSTWNPWTLPIPHDAPQFTLSDLITTLQERFGLSASLISQQSRVLYMEDFNFYNQKLGWS</sequence>
<dbReference type="EMBL" id="GEEE01009384">
    <property type="protein sequence ID" value="JAP53841.1"/>
    <property type="molecule type" value="Transcribed_RNA"/>
</dbReference>
<dbReference type="InterPro" id="IPR042063">
    <property type="entry name" value="Ubi_acti_E1_SCCH"/>
</dbReference>
<comment type="similarity">
    <text evidence="2">Belongs to the ubiquitin-activating E1 family.</text>
</comment>
<dbReference type="Gene3D" id="3.40.50.720">
    <property type="entry name" value="NAD(P)-binding Rossmann-like Domain"/>
    <property type="match status" value="2"/>
</dbReference>
<dbReference type="PANTHER" id="PTHR10953:SF186">
    <property type="entry name" value="UBIQUITIN-LIKE MODIFIER-ACTIVATING ENZYME 6"/>
    <property type="match status" value="1"/>
</dbReference>
<dbReference type="GO" id="GO:0006511">
    <property type="term" value="P:ubiquitin-dependent protein catabolic process"/>
    <property type="evidence" value="ECO:0007669"/>
    <property type="project" value="TreeGrafter"/>
</dbReference>
<dbReference type="InterPro" id="IPR032420">
    <property type="entry name" value="E1_4HB"/>
</dbReference>
<feature type="domain" description="THIF-type NAD/FAD binding fold" evidence="5">
    <location>
        <begin position="345"/>
        <end position="382"/>
    </location>
</feature>
<dbReference type="InterPro" id="IPR019572">
    <property type="entry name" value="UBA_E1_SCCH"/>
</dbReference>
<dbReference type="Pfam" id="PF00899">
    <property type="entry name" value="ThiF"/>
    <property type="match status" value="2"/>
</dbReference>
<feature type="domain" description="THIF-type NAD/FAD binding fold" evidence="5">
    <location>
        <begin position="613"/>
        <end position="1094"/>
    </location>
</feature>
<evidence type="ECO:0008006" key="10">
    <source>
        <dbReference type="Google" id="ProtNLM"/>
    </source>
</evidence>
<evidence type="ECO:0000256" key="3">
    <source>
        <dbReference type="ARBA" id="ARBA00022598"/>
    </source>
</evidence>
<dbReference type="InterPro" id="IPR045886">
    <property type="entry name" value="ThiF/MoeB/HesA"/>
</dbReference>
<evidence type="ECO:0000259" key="5">
    <source>
        <dbReference type="Pfam" id="PF00899"/>
    </source>
</evidence>
<dbReference type="Gene3D" id="3.40.50.12550">
    <property type="entry name" value="Ubiquitin-activating enzyme E1, inactive adenylation domain, subdomain 2"/>
    <property type="match status" value="1"/>
</dbReference>
<dbReference type="GO" id="GO:0004839">
    <property type="term" value="F:ubiquitin activating enzyme activity"/>
    <property type="evidence" value="ECO:0007669"/>
    <property type="project" value="TreeGrafter"/>
</dbReference>
<feature type="non-terminal residue" evidence="9">
    <location>
        <position position="1"/>
    </location>
</feature>
<dbReference type="Gene3D" id="1.10.10.2660">
    <property type="entry name" value="Ubiquitin-activating enzyme E1, SCCH domain"/>
    <property type="match status" value="1"/>
</dbReference>
<dbReference type="InterPro" id="IPR042302">
    <property type="entry name" value="E1_FCCH_sf"/>
</dbReference>
<dbReference type="InterPro" id="IPR000594">
    <property type="entry name" value="ThiF_NAD_FAD-bd"/>
</dbReference>
<dbReference type="Pfam" id="PF16191">
    <property type="entry name" value="E1_4HB"/>
    <property type="match status" value="1"/>
</dbReference>
<dbReference type="InterPro" id="IPR032418">
    <property type="entry name" value="E1_FCCH"/>
</dbReference>
<feature type="compositionally biased region" description="Low complexity" evidence="4">
    <location>
        <begin position="483"/>
        <end position="492"/>
    </location>
</feature>
<evidence type="ECO:0000256" key="1">
    <source>
        <dbReference type="ARBA" id="ARBA00004906"/>
    </source>
</evidence>
<dbReference type="InterPro" id="IPR035985">
    <property type="entry name" value="Ubiquitin-activating_enz"/>
</dbReference>
<reference evidence="9" key="1">
    <citation type="submission" date="2016-01" db="EMBL/GenBank/DDBJ databases">
        <title>Reference transcriptome for the parasite Schistocephalus solidus: insights into the molecular evolution of parasitism.</title>
        <authorList>
            <person name="Hebert F.O."/>
            <person name="Grambauer S."/>
            <person name="Barber I."/>
            <person name="Landry C.R."/>
            <person name="Aubin-Horth N."/>
        </authorList>
    </citation>
    <scope>NUCLEOTIDE SEQUENCE</scope>
</reference>
<dbReference type="Gene3D" id="2.40.30.180">
    <property type="entry name" value="Ubiquitin-activating enzyme E1, FCCH domain"/>
    <property type="match status" value="1"/>
</dbReference>
<evidence type="ECO:0000256" key="2">
    <source>
        <dbReference type="ARBA" id="ARBA00005673"/>
    </source>
</evidence>
<keyword evidence="3" id="KW-0436">Ligase</keyword>
<dbReference type="GO" id="GO:0005737">
    <property type="term" value="C:cytoplasm"/>
    <property type="evidence" value="ECO:0007669"/>
    <property type="project" value="TreeGrafter"/>
</dbReference>
<dbReference type="AlphaFoldDB" id="A0A0X3PPG6"/>
<evidence type="ECO:0000313" key="9">
    <source>
        <dbReference type="EMBL" id="JAP53841.1"/>
    </source>
</evidence>
<feature type="domain" description="Ubiquitin-activating enzyme E1 four-helix bundle" evidence="8">
    <location>
        <begin position="194"/>
        <end position="262"/>
    </location>
</feature>
<protein>
    <recommendedName>
        <fullName evidence="10">Ubiquitin-like modifier-activating enzyme 6</fullName>
    </recommendedName>
</protein>
<dbReference type="UniPathway" id="UPA00143"/>
<accession>A0A0X3PPG6</accession>
<dbReference type="GO" id="GO:0005634">
    <property type="term" value="C:nucleus"/>
    <property type="evidence" value="ECO:0007669"/>
    <property type="project" value="TreeGrafter"/>
</dbReference>
<comment type="pathway">
    <text evidence="1">Protein modification; protein ubiquitination.</text>
</comment>
<name>A0A0X3PPG6_SCHSO</name>
<dbReference type="Pfam" id="PF10585">
    <property type="entry name" value="UBA_E1_SCCH"/>
    <property type="match status" value="1"/>
</dbReference>
<feature type="region of interest" description="Disordered" evidence="4">
    <location>
        <begin position="444"/>
        <end position="495"/>
    </location>
</feature>
<evidence type="ECO:0000259" key="8">
    <source>
        <dbReference type="Pfam" id="PF16191"/>
    </source>
</evidence>
<gene>
    <name evidence="9" type="ORF">TR127357</name>
</gene>
<dbReference type="GO" id="GO:0006974">
    <property type="term" value="P:DNA damage response"/>
    <property type="evidence" value="ECO:0007669"/>
    <property type="project" value="TreeGrafter"/>
</dbReference>
<evidence type="ECO:0000259" key="6">
    <source>
        <dbReference type="Pfam" id="PF10585"/>
    </source>
</evidence>
<feature type="domain" description="Ubiquitin-activating enzyme E1 FCCH" evidence="7">
    <location>
        <begin position="138"/>
        <end position="191"/>
    </location>
</feature>
<dbReference type="Pfam" id="PF16190">
    <property type="entry name" value="E1_FCCH"/>
    <property type="match status" value="1"/>
</dbReference>
<dbReference type="PANTHER" id="PTHR10953">
    <property type="entry name" value="UBIQUITIN-ACTIVATING ENZYME E1"/>
    <property type="match status" value="1"/>
</dbReference>
<organism evidence="9">
    <name type="scientific">Schistocephalus solidus</name>
    <name type="common">Tapeworm</name>
    <dbReference type="NCBI Taxonomy" id="70667"/>
    <lineage>
        <taxon>Eukaryota</taxon>
        <taxon>Metazoa</taxon>
        <taxon>Spiralia</taxon>
        <taxon>Lophotrochozoa</taxon>
        <taxon>Platyhelminthes</taxon>
        <taxon>Cestoda</taxon>
        <taxon>Eucestoda</taxon>
        <taxon>Diphyllobothriidea</taxon>
        <taxon>Diphyllobothriidae</taxon>
        <taxon>Schistocephalus</taxon>
    </lineage>
</organism>
<evidence type="ECO:0000256" key="4">
    <source>
        <dbReference type="SAM" id="MobiDB-lite"/>
    </source>
</evidence>
<evidence type="ECO:0000259" key="7">
    <source>
        <dbReference type="Pfam" id="PF16190"/>
    </source>
</evidence>
<dbReference type="SUPFAM" id="SSF69572">
    <property type="entry name" value="Activating enzymes of the ubiquitin-like proteins"/>
    <property type="match status" value="3"/>
</dbReference>